<sequence>MPPAEAPSQRFGLLLFSPGANEAKDEETAFFPPTGGDMPNLNQLTAEIQHLFSQKRPILGIFHQNNDFR</sequence>
<name>A0ABY9MHG7_9BACL</name>
<organism evidence="1 2">
    <name type="scientific">Geobacillus proteiniphilus</name>
    <dbReference type="NCBI Taxonomy" id="860353"/>
    <lineage>
        <taxon>Bacteria</taxon>
        <taxon>Bacillati</taxon>
        <taxon>Bacillota</taxon>
        <taxon>Bacilli</taxon>
        <taxon>Bacillales</taxon>
        <taxon>Anoxybacillaceae</taxon>
        <taxon>Geobacillus</taxon>
    </lineage>
</organism>
<keyword evidence="2" id="KW-1185">Reference proteome</keyword>
<evidence type="ECO:0000313" key="1">
    <source>
        <dbReference type="EMBL" id="WMJ17405.1"/>
    </source>
</evidence>
<accession>A0ABY9MHG7</accession>
<gene>
    <name evidence="1" type="ORF">RA955_04680</name>
</gene>
<protein>
    <submittedName>
        <fullName evidence="1">Uncharacterized protein</fullName>
    </submittedName>
</protein>
<reference evidence="1 2" key="1">
    <citation type="submission" date="2023-08" db="EMBL/GenBank/DDBJ databases">
        <title>Genome sequencing of the thermostable Gram positive bacteria Geobacillus proteiniphilus strain T-6.</title>
        <authorList>
            <person name="Shulami S."/>
            <person name="Shoham Y."/>
        </authorList>
    </citation>
    <scope>NUCLEOTIDE SEQUENCE [LARGE SCALE GENOMIC DNA]</scope>
    <source>
        <strain evidence="1 2">T-6</strain>
    </source>
</reference>
<proteinExistence type="predicted"/>
<dbReference type="RefSeq" id="WP_239691211.1">
    <property type="nucleotide sequence ID" value="NZ_CP133076.1"/>
</dbReference>
<evidence type="ECO:0000313" key="2">
    <source>
        <dbReference type="Proteomes" id="UP001223761"/>
    </source>
</evidence>
<dbReference type="Proteomes" id="UP001223761">
    <property type="component" value="Chromosome"/>
</dbReference>
<dbReference type="EMBL" id="CP133076">
    <property type="protein sequence ID" value="WMJ17405.1"/>
    <property type="molecule type" value="Genomic_DNA"/>
</dbReference>